<feature type="domain" description="Peptidase S9 prolyl oligopeptidase catalytic" evidence="8">
    <location>
        <begin position="539"/>
        <end position="749"/>
    </location>
</feature>
<dbReference type="EC" id="3.4.19.1" evidence="5"/>
<dbReference type="Pfam" id="PF00326">
    <property type="entry name" value="Peptidase_S9"/>
    <property type="match status" value="1"/>
</dbReference>
<dbReference type="EMBL" id="CYKH01001125">
    <property type="protein sequence ID" value="CUG84666.1"/>
    <property type="molecule type" value="Genomic_DNA"/>
</dbReference>
<accession>A0A0S4J2E6</accession>
<comment type="subcellular location">
    <subcellularLocation>
        <location evidence="2">Cytoplasm</location>
    </subcellularLocation>
</comment>
<dbReference type="Pfam" id="PF19283">
    <property type="entry name" value="APEH_N"/>
    <property type="match status" value="1"/>
</dbReference>
<sequence>MLASLIFLQCNVQNRENTPRKEKKAKMETDLQQATSLYRKVASIPTIKSGTISKDENDASCVHITWAADTLDFENNGKISTERSATVVLPNTGGQHVLGDARVLKRVAAPSVVDAKGAGYASPSGKRRFYVSPNGSAEDLALIVIDLTGVTKRIPIDKKHGALFPSPFFQNVTWSQDESKVLYVAERIVAPAAKVWAAAKPPAPSSTPAPSALPLSAFETKQSFGEAHRDFYHLSIFVADFTSGKIREIVPETFSSNSWLSNPLFVNNDEAVWFVVAPYFPEKLGLAHCATRPNQLYETVLLKDNDDAAPPAPVPISHPPTVECFRNLRVRGNLVVSVVPATGCRAHSCTYSLWTIDSRVKTFSCVVPLVDEPVDDFHGLYSCTGSDVFWISDRRILFQTPRRSSCVVYDIDLTTGSLQSISLPSVPISNDADVGNFNVLDVRDDFVLLAHSTTLAAPILILYHVTSRSSQVIDDSGRAKQRELFPEVRHRTSILRLGAAHHDTEVILHQHVEGAQGCNAILGTVFFVHGGPHASDSNSFLLNFQFLLWAGYNIISVNYGGSVGFGQRRIDEILGNIGTNDVADCIAALDAVAPQGPVIVSGGSHGGFLAAHLSGRYPDRFKVSIMRNPVINNASNYWETDINDWCLAECGVTTADVQKFYDCSPIQYAGRVKAATLIGIGLDDMRVPPPQGRSWFYGIRKGQVDVPEASRAPVRLLEYPGTGHAMDSPQASIDFQVHALLFMKAHIGERV</sequence>
<dbReference type="InterPro" id="IPR045550">
    <property type="entry name" value="AARE_N"/>
</dbReference>
<dbReference type="VEuPathDB" id="TriTrypDB:BSAL_06255"/>
<keyword evidence="10" id="KW-0121">Carboxypeptidase</keyword>
<dbReference type="PANTHER" id="PTHR42776:SF4">
    <property type="entry name" value="ACYLAMINO-ACID-RELEASING ENZYME"/>
    <property type="match status" value="1"/>
</dbReference>
<evidence type="ECO:0000313" key="11">
    <source>
        <dbReference type="Proteomes" id="UP000051952"/>
    </source>
</evidence>
<dbReference type="OMA" id="HEDENAV"/>
<evidence type="ECO:0000256" key="6">
    <source>
        <dbReference type="ARBA" id="ARBA00022490"/>
    </source>
</evidence>
<keyword evidence="11" id="KW-1185">Reference proteome</keyword>
<evidence type="ECO:0000256" key="7">
    <source>
        <dbReference type="ARBA" id="ARBA00022801"/>
    </source>
</evidence>
<comment type="catalytic activity">
    <reaction evidence="1">
        <text>Cleavage of an N-acetyl or N-formyl amino acid from the N-terminus of a polypeptide.</text>
        <dbReference type="EC" id="3.4.19.1"/>
    </reaction>
</comment>
<dbReference type="OrthoDB" id="6021732at2759"/>
<evidence type="ECO:0000256" key="5">
    <source>
        <dbReference type="ARBA" id="ARBA00012917"/>
    </source>
</evidence>
<comment type="subunit">
    <text evidence="4">Homotetramer.</text>
</comment>
<dbReference type="SUPFAM" id="SSF53474">
    <property type="entry name" value="alpha/beta-Hydrolases"/>
    <property type="match status" value="1"/>
</dbReference>
<evidence type="ECO:0000259" key="9">
    <source>
        <dbReference type="Pfam" id="PF19283"/>
    </source>
</evidence>
<name>A0A0S4J2E6_BODSA</name>
<reference evidence="11" key="1">
    <citation type="submission" date="2015-09" db="EMBL/GenBank/DDBJ databases">
        <authorList>
            <consortium name="Pathogen Informatics"/>
        </authorList>
    </citation>
    <scope>NUCLEOTIDE SEQUENCE [LARGE SCALE GENOMIC DNA]</scope>
    <source>
        <strain evidence="11">Lake Konstanz</strain>
    </source>
</reference>
<dbReference type="GO" id="GO:0004180">
    <property type="term" value="F:carboxypeptidase activity"/>
    <property type="evidence" value="ECO:0007669"/>
    <property type="project" value="UniProtKB-KW"/>
</dbReference>
<protein>
    <recommendedName>
        <fullName evidence="5">acylaminoacyl-peptidase</fullName>
        <ecNumber evidence="5">3.4.19.1</ecNumber>
    </recommendedName>
</protein>
<evidence type="ECO:0000256" key="3">
    <source>
        <dbReference type="ARBA" id="ARBA00010040"/>
    </source>
</evidence>
<evidence type="ECO:0000256" key="1">
    <source>
        <dbReference type="ARBA" id="ARBA00000721"/>
    </source>
</evidence>
<gene>
    <name evidence="10" type="ORF">BSAL_06255</name>
</gene>
<dbReference type="Proteomes" id="UP000051952">
    <property type="component" value="Unassembled WGS sequence"/>
</dbReference>
<dbReference type="Gene3D" id="3.40.50.1820">
    <property type="entry name" value="alpha/beta hydrolase"/>
    <property type="match status" value="1"/>
</dbReference>
<keyword evidence="10" id="KW-0645">Protease</keyword>
<proteinExistence type="inferred from homology"/>
<dbReference type="GO" id="GO:0006508">
    <property type="term" value="P:proteolysis"/>
    <property type="evidence" value="ECO:0007669"/>
    <property type="project" value="InterPro"/>
</dbReference>
<evidence type="ECO:0000256" key="2">
    <source>
        <dbReference type="ARBA" id="ARBA00004496"/>
    </source>
</evidence>
<feature type="domain" description="Acylamino-acid-releasing enzyme N-terminal" evidence="9">
    <location>
        <begin position="22"/>
        <end position="467"/>
    </location>
</feature>
<comment type="similarity">
    <text evidence="3">Belongs to the peptidase S9C family.</text>
</comment>
<dbReference type="SUPFAM" id="SSF82171">
    <property type="entry name" value="DPP6 N-terminal domain-like"/>
    <property type="match status" value="1"/>
</dbReference>
<evidence type="ECO:0000259" key="8">
    <source>
        <dbReference type="Pfam" id="PF00326"/>
    </source>
</evidence>
<dbReference type="InterPro" id="IPR029058">
    <property type="entry name" value="AB_hydrolase_fold"/>
</dbReference>
<keyword evidence="7" id="KW-0378">Hydrolase</keyword>
<evidence type="ECO:0000313" key="10">
    <source>
        <dbReference type="EMBL" id="CUG84666.1"/>
    </source>
</evidence>
<dbReference type="InterPro" id="IPR001375">
    <property type="entry name" value="Peptidase_S9_cat"/>
</dbReference>
<dbReference type="PANTHER" id="PTHR42776">
    <property type="entry name" value="SERINE PEPTIDASE S9 FAMILY MEMBER"/>
    <property type="match status" value="1"/>
</dbReference>
<dbReference type="AlphaFoldDB" id="A0A0S4J2E6"/>
<organism evidence="10 11">
    <name type="scientific">Bodo saltans</name>
    <name type="common">Flagellated protozoan</name>
    <dbReference type="NCBI Taxonomy" id="75058"/>
    <lineage>
        <taxon>Eukaryota</taxon>
        <taxon>Discoba</taxon>
        <taxon>Euglenozoa</taxon>
        <taxon>Kinetoplastea</taxon>
        <taxon>Metakinetoplastina</taxon>
        <taxon>Eubodonida</taxon>
        <taxon>Bodonidae</taxon>
        <taxon>Bodo</taxon>
    </lineage>
</organism>
<keyword evidence="6" id="KW-0963">Cytoplasm</keyword>
<dbReference type="GO" id="GO:0004252">
    <property type="term" value="F:serine-type endopeptidase activity"/>
    <property type="evidence" value="ECO:0007669"/>
    <property type="project" value="TreeGrafter"/>
</dbReference>
<dbReference type="GO" id="GO:0008242">
    <property type="term" value="F:omega peptidase activity"/>
    <property type="evidence" value="ECO:0007669"/>
    <property type="project" value="UniProtKB-EC"/>
</dbReference>
<dbReference type="GO" id="GO:0005737">
    <property type="term" value="C:cytoplasm"/>
    <property type="evidence" value="ECO:0007669"/>
    <property type="project" value="UniProtKB-SubCell"/>
</dbReference>
<evidence type="ECO:0000256" key="4">
    <source>
        <dbReference type="ARBA" id="ARBA00011881"/>
    </source>
</evidence>